<keyword evidence="1" id="KW-0812">Transmembrane</keyword>
<proteinExistence type="predicted"/>
<evidence type="ECO:0000313" key="3">
    <source>
        <dbReference type="Proteomes" id="UP000030345"/>
    </source>
</evidence>
<comment type="caution">
    <text evidence="2">The sequence shown here is derived from an EMBL/GenBank/DDBJ whole genome shotgun (WGS) entry which is preliminary data.</text>
</comment>
<sequence length="50" mass="5654">MNIFISFQLGEVEVSNLTILVLAFFSSFTFIAVGISSYKLYKSLINEDDK</sequence>
<name>A0A0A2BAG4_PROMR</name>
<keyword evidence="1" id="KW-0472">Membrane</keyword>
<dbReference type="AlphaFoldDB" id="A0A0A2BAG4"/>
<keyword evidence="1" id="KW-1133">Transmembrane helix</keyword>
<accession>A0A0A2BAG4</accession>
<evidence type="ECO:0000313" key="2">
    <source>
        <dbReference type="EMBL" id="KGG09609.1"/>
    </source>
</evidence>
<protein>
    <submittedName>
        <fullName evidence="2">Uncharacterized protein</fullName>
    </submittedName>
</protein>
<gene>
    <name evidence="2" type="ORF">EV02_0195</name>
</gene>
<evidence type="ECO:0000256" key="1">
    <source>
        <dbReference type="SAM" id="Phobius"/>
    </source>
</evidence>
<dbReference type="EMBL" id="JNAS01000001">
    <property type="protein sequence ID" value="KGG09609.1"/>
    <property type="molecule type" value="Genomic_DNA"/>
</dbReference>
<dbReference type="Proteomes" id="UP000030345">
    <property type="component" value="Unassembled WGS sequence"/>
</dbReference>
<feature type="transmembrane region" description="Helical" evidence="1">
    <location>
        <begin position="17"/>
        <end position="41"/>
    </location>
</feature>
<organism evidence="2 3">
    <name type="scientific">Prochlorococcus marinus str. SB</name>
    <dbReference type="NCBI Taxonomy" id="59926"/>
    <lineage>
        <taxon>Bacteria</taxon>
        <taxon>Bacillati</taxon>
        <taxon>Cyanobacteriota</taxon>
        <taxon>Cyanophyceae</taxon>
        <taxon>Synechococcales</taxon>
        <taxon>Prochlorococcaceae</taxon>
        <taxon>Prochlorococcus</taxon>
    </lineage>
</organism>
<reference evidence="3" key="1">
    <citation type="journal article" date="2014" name="Sci. Data">
        <title>Genomes of diverse isolates of the marine cyanobacterium Prochlorococcus.</title>
        <authorList>
            <person name="Biller S."/>
            <person name="Berube P."/>
            <person name="Thompson J."/>
            <person name="Kelly L."/>
            <person name="Roggensack S."/>
            <person name="Awad L."/>
            <person name="Roache-Johnson K."/>
            <person name="Ding H."/>
            <person name="Giovannoni S.J."/>
            <person name="Moore L.R."/>
            <person name="Chisholm S.W."/>
        </authorList>
    </citation>
    <scope>NUCLEOTIDE SEQUENCE [LARGE SCALE GENOMIC DNA]</scope>
    <source>
        <strain evidence="3">SB</strain>
    </source>
</reference>